<feature type="non-terminal residue" evidence="2">
    <location>
        <position position="1"/>
    </location>
</feature>
<reference evidence="2 3" key="1">
    <citation type="submission" date="2015-12" db="EMBL/GenBank/DDBJ databases">
        <title>Draft genome of the nematode, Onchocerca flexuosa.</title>
        <authorList>
            <person name="Mitreva M."/>
        </authorList>
    </citation>
    <scope>NUCLEOTIDE SEQUENCE [LARGE SCALE GENOMIC DNA]</scope>
    <source>
        <strain evidence="2">Red Deer</strain>
    </source>
</reference>
<dbReference type="OrthoDB" id="10059177at2759"/>
<name>A0A238BUK4_9BILA</name>
<feature type="region of interest" description="Disordered" evidence="1">
    <location>
        <begin position="100"/>
        <end position="124"/>
    </location>
</feature>
<keyword evidence="3" id="KW-1185">Reference proteome</keyword>
<dbReference type="AlphaFoldDB" id="A0A238BUK4"/>
<proteinExistence type="predicted"/>
<dbReference type="EMBL" id="KZ270011">
    <property type="protein sequence ID" value="OZC08228.1"/>
    <property type="molecule type" value="Genomic_DNA"/>
</dbReference>
<accession>A0A238BUK4</accession>
<sequence length="283" mass="31842">CAVTAVIVFLSFDGRLKLTSIHPTILALCPFARLHSLCPFVCLSTVRLEIDCLFGWVSNSRSIASLRDVTAIDPIRQEMPLYPTLEDLLIDQYQHQQYGNYSGNDSPPVRSHAEPSAPLYESNSSTSRRIYEAIDETAISTAPQKMSGYPSLPSYYESISQPEHIPVLKPSAQSPEATVISLPYPHLSQSVAIQSYMSNMLTSTESEWIIAPITSQCYGLTKANLTHGVRKVILNRTKSKKYGLRMRAVNQVMDLLKKSKHEVILILRDRYNVHTINLRFEKI</sequence>
<evidence type="ECO:0000313" key="2">
    <source>
        <dbReference type="EMBL" id="OZC08228.1"/>
    </source>
</evidence>
<protein>
    <submittedName>
        <fullName evidence="2">Uncharacterized protein</fullName>
    </submittedName>
</protein>
<evidence type="ECO:0000313" key="3">
    <source>
        <dbReference type="Proteomes" id="UP000242913"/>
    </source>
</evidence>
<organism evidence="2 3">
    <name type="scientific">Onchocerca flexuosa</name>
    <dbReference type="NCBI Taxonomy" id="387005"/>
    <lineage>
        <taxon>Eukaryota</taxon>
        <taxon>Metazoa</taxon>
        <taxon>Ecdysozoa</taxon>
        <taxon>Nematoda</taxon>
        <taxon>Chromadorea</taxon>
        <taxon>Rhabditida</taxon>
        <taxon>Spirurina</taxon>
        <taxon>Spiruromorpha</taxon>
        <taxon>Filarioidea</taxon>
        <taxon>Onchocercidae</taxon>
        <taxon>Onchocerca</taxon>
    </lineage>
</organism>
<evidence type="ECO:0000256" key="1">
    <source>
        <dbReference type="SAM" id="MobiDB-lite"/>
    </source>
</evidence>
<dbReference type="Proteomes" id="UP000242913">
    <property type="component" value="Unassembled WGS sequence"/>
</dbReference>
<gene>
    <name evidence="2" type="ORF">X798_04707</name>
</gene>